<keyword evidence="3" id="KW-1185">Reference proteome</keyword>
<evidence type="ECO:0000256" key="1">
    <source>
        <dbReference type="SAM" id="MobiDB-lite"/>
    </source>
</evidence>
<accession>A0A7D9LHL3</accession>
<gene>
    <name evidence="2" type="ORF">PACLA_8A035072</name>
</gene>
<dbReference type="OrthoDB" id="425681at2759"/>
<feature type="compositionally biased region" description="Polar residues" evidence="1">
    <location>
        <begin position="29"/>
        <end position="40"/>
    </location>
</feature>
<sequence>MIHAEEQSFRSNVLTGKEDQPVSDEATEKPSTSTSTQRINFINAPQRAKQQNLTYAEVVEQHLASSTTAKNSEKVTFRQKQGTVKQSQECNNGVTGNSNNEFTGVERKRNKVKKNIYVKKYQDEIERGLSGCSWTDQSLDSIASIENYVQKITYNLKTAALSSMPIKKSKPLLKRYWNTNLLALNKKFKLCRRTWLRNGKPRGRNYQSYIEYKNLKRDFRKAQRRAIYDEEMKDLEYLEKEHDIDRSDFFRKISRMTKQSQNTNDALLVDGKRIDVEQELLSIWREHYEDLYTPKNNPDFDKNFKMHVEESLHNIEEESY</sequence>
<reference evidence="2" key="1">
    <citation type="submission" date="2020-04" db="EMBL/GenBank/DDBJ databases">
        <authorList>
            <person name="Alioto T."/>
            <person name="Alioto T."/>
            <person name="Gomez Garrido J."/>
        </authorList>
    </citation>
    <scope>NUCLEOTIDE SEQUENCE</scope>
    <source>
        <strain evidence="2">A484AB</strain>
    </source>
</reference>
<feature type="region of interest" description="Disordered" evidence="1">
    <location>
        <begin position="66"/>
        <end position="102"/>
    </location>
</feature>
<name>A0A7D9LHL3_PARCT</name>
<comment type="caution">
    <text evidence="2">The sequence shown here is derived from an EMBL/GenBank/DDBJ whole genome shotgun (WGS) entry which is preliminary data.</text>
</comment>
<evidence type="ECO:0000313" key="3">
    <source>
        <dbReference type="Proteomes" id="UP001152795"/>
    </source>
</evidence>
<dbReference type="Proteomes" id="UP001152795">
    <property type="component" value="Unassembled WGS sequence"/>
</dbReference>
<evidence type="ECO:0000313" key="2">
    <source>
        <dbReference type="EMBL" id="CAB4033019.1"/>
    </source>
</evidence>
<dbReference type="EMBL" id="CACRXK020018890">
    <property type="protein sequence ID" value="CAB4033019.1"/>
    <property type="molecule type" value="Genomic_DNA"/>
</dbReference>
<proteinExistence type="predicted"/>
<organism evidence="2 3">
    <name type="scientific">Paramuricea clavata</name>
    <name type="common">Red gorgonian</name>
    <name type="synonym">Violescent sea-whip</name>
    <dbReference type="NCBI Taxonomy" id="317549"/>
    <lineage>
        <taxon>Eukaryota</taxon>
        <taxon>Metazoa</taxon>
        <taxon>Cnidaria</taxon>
        <taxon>Anthozoa</taxon>
        <taxon>Octocorallia</taxon>
        <taxon>Malacalcyonacea</taxon>
        <taxon>Plexauridae</taxon>
        <taxon>Paramuricea</taxon>
    </lineage>
</organism>
<protein>
    <submittedName>
        <fullName evidence="2">Uncharacterized protein</fullName>
    </submittedName>
</protein>
<feature type="region of interest" description="Disordered" evidence="1">
    <location>
        <begin position="1"/>
        <end position="42"/>
    </location>
</feature>
<dbReference type="AlphaFoldDB" id="A0A7D9LHL3"/>
<feature type="compositionally biased region" description="Polar residues" evidence="1">
    <location>
        <begin position="78"/>
        <end position="102"/>
    </location>
</feature>